<keyword evidence="3" id="KW-0653">Protein transport</keyword>
<dbReference type="Gene3D" id="1.25.10.10">
    <property type="entry name" value="Leucine-rich Repeat Variant"/>
    <property type="match status" value="1"/>
</dbReference>
<organism evidence="6 7">
    <name type="scientific">Cronartium quercuum f. sp. fusiforme G11</name>
    <dbReference type="NCBI Taxonomy" id="708437"/>
    <lineage>
        <taxon>Eukaryota</taxon>
        <taxon>Fungi</taxon>
        <taxon>Dikarya</taxon>
        <taxon>Basidiomycota</taxon>
        <taxon>Pucciniomycotina</taxon>
        <taxon>Pucciniomycetes</taxon>
        <taxon>Pucciniales</taxon>
        <taxon>Coleosporiaceae</taxon>
        <taxon>Cronartium</taxon>
    </lineage>
</organism>
<dbReference type="AlphaFoldDB" id="A0A9P6NAV2"/>
<dbReference type="InterPro" id="IPR001494">
    <property type="entry name" value="Importin-beta_N"/>
</dbReference>
<dbReference type="GO" id="GO:0006606">
    <property type="term" value="P:protein import into nucleus"/>
    <property type="evidence" value="ECO:0007669"/>
    <property type="project" value="TreeGrafter"/>
</dbReference>
<accession>A0A9P6NAV2</accession>
<dbReference type="EMBL" id="MU167448">
    <property type="protein sequence ID" value="KAG0140386.1"/>
    <property type="molecule type" value="Genomic_DNA"/>
</dbReference>
<dbReference type="Pfam" id="PF03810">
    <property type="entry name" value="IBN_N"/>
    <property type="match status" value="1"/>
</dbReference>
<keyword evidence="7" id="KW-1185">Reference proteome</keyword>
<comment type="caution">
    <text evidence="6">The sequence shown here is derived from an EMBL/GenBank/DDBJ whole genome shotgun (WGS) entry which is preliminary data.</text>
</comment>
<dbReference type="Proteomes" id="UP000886653">
    <property type="component" value="Unassembled WGS sequence"/>
</dbReference>
<evidence type="ECO:0000256" key="3">
    <source>
        <dbReference type="ARBA" id="ARBA00022927"/>
    </source>
</evidence>
<evidence type="ECO:0000313" key="7">
    <source>
        <dbReference type="Proteomes" id="UP000886653"/>
    </source>
</evidence>
<dbReference type="InterPro" id="IPR011989">
    <property type="entry name" value="ARM-like"/>
</dbReference>
<dbReference type="PANTHER" id="PTHR10997:SF9">
    <property type="entry name" value="IMPORTIN-9"/>
    <property type="match status" value="1"/>
</dbReference>
<dbReference type="PROSITE" id="PS50166">
    <property type="entry name" value="IMPORTIN_B_NT"/>
    <property type="match status" value="1"/>
</dbReference>
<protein>
    <recommendedName>
        <fullName evidence="5">Importin N-terminal domain-containing protein</fullName>
    </recommendedName>
</protein>
<evidence type="ECO:0000313" key="6">
    <source>
        <dbReference type="EMBL" id="KAG0140386.1"/>
    </source>
</evidence>
<keyword evidence="4" id="KW-0539">Nucleus</keyword>
<dbReference type="OrthoDB" id="431626at2759"/>
<dbReference type="SMART" id="SM00913">
    <property type="entry name" value="IBN_N"/>
    <property type="match status" value="1"/>
</dbReference>
<dbReference type="InterPro" id="IPR056840">
    <property type="entry name" value="HEAT_IPO9_central"/>
</dbReference>
<dbReference type="GO" id="GO:0005635">
    <property type="term" value="C:nuclear envelope"/>
    <property type="evidence" value="ECO:0007669"/>
    <property type="project" value="TreeGrafter"/>
</dbReference>
<proteinExistence type="predicted"/>
<gene>
    <name evidence="6" type="ORF">CROQUDRAFT_674684</name>
</gene>
<name>A0A9P6NAV2_9BASI</name>
<dbReference type="PANTHER" id="PTHR10997">
    <property type="entry name" value="IMPORTIN-7, 8, 11"/>
    <property type="match status" value="1"/>
</dbReference>
<reference evidence="6" key="1">
    <citation type="submission" date="2013-11" db="EMBL/GenBank/DDBJ databases">
        <title>Genome sequence of the fusiform rust pathogen reveals effectors for host alternation and coevolution with pine.</title>
        <authorList>
            <consortium name="DOE Joint Genome Institute"/>
            <person name="Smith K."/>
            <person name="Pendleton A."/>
            <person name="Kubisiak T."/>
            <person name="Anderson C."/>
            <person name="Salamov A."/>
            <person name="Aerts A."/>
            <person name="Riley R."/>
            <person name="Clum A."/>
            <person name="Lindquist E."/>
            <person name="Ence D."/>
            <person name="Campbell M."/>
            <person name="Kronenberg Z."/>
            <person name="Feau N."/>
            <person name="Dhillon B."/>
            <person name="Hamelin R."/>
            <person name="Burleigh J."/>
            <person name="Smith J."/>
            <person name="Yandell M."/>
            <person name="Nelson C."/>
            <person name="Grigoriev I."/>
            <person name="Davis J."/>
        </authorList>
    </citation>
    <scope>NUCLEOTIDE SEQUENCE</scope>
    <source>
        <strain evidence="6">G11</strain>
    </source>
</reference>
<evidence type="ECO:0000259" key="5">
    <source>
        <dbReference type="PROSITE" id="PS50166"/>
    </source>
</evidence>
<sequence>MSSNQSWDQLAGILASTLSADNQPRSDAEAQLNALPRELPDFGIQLAQIISNDTYDLSLRQSASTNLRRYVLNHWSPFFASFAGYAPSVEIKSQIRQTILQNLGNSSRKLRSTCALILSEIAHCDWPEEWPDLVPILIATINNIGQPDITENSQDGALRVLSELIRNDLSEQQLIPVAQDLLPCLFSVISAPQTQSPTQAAMKMRSLSIFRQCLITLTLVKSTYPELASSVTLELLPNWLHLFKLLLTTDASEFQASVNCNDFSSLRNLIGIKCEIMRALDVILNGFYNAFRQAELIRNDSLSAFVELSLSGLNLILPVYQQALLTSEQSLAWILFDGAGQDHSEDPIFQANNILRFPATVVNFLKNVLSKPTSKKLFLNSNSPTSPDHHSPTPALEILVDFIFQYSQITRDEEESWRADENTFVLDYLDEDEDNAAQLGGTNRQAAVDLLETLLDVFGQPAITAVVDYFRVATKNVAELKTKGVSHWWKSMECVLTVIGNLSAEFQGEGRIHSSICEFIEQDVLSLLTCESNPLLQGRSFIFISQFTSHLSQDKLQQVMLYCSELFTSINGSENTDADLRRTIIKLCLVKALRNFARSSPSLLKPYSYTILAHLLRILPDAADAISITLIETIHRICEPILNELQSDVLNALADGVLLHLSHNVTDHLFIDAVTELFTMLSTSSSPLVAQALSQSVLTRLGQVLLVSNNDAPKDHLMVKASTVAVIDGVFKGKTMPLSSGMFDAVALGLFQTLAFTDDSDLIQDCLNILTSVVRKGTDQLINWRSPVDQQSGMDHLVRSLAHVLDPQRAESAGLFVGDLILHLLRKSKDSIVGVLPDLLKTLANRLAIARTASFSQSMILPFAYLIHQHADTVLDLLESFYVTVPSGQQQSALQLVLSTWCENADTFQGFWNIRVSLEQVTVKGDLIITNQNAHIIMTRARAKANPNQFQALPLRAKILKVIISELQSLLAEQARIGENCDDLEGFEDEDDENEDWEDDVVDLSSKSKREILHLSDMLGPTAKLIMTDDDENDNEVEDEPDLKEDPLYSLDLLKHLKDFIQNIRTQDVEGFEQFSSEWLSAQELSVIRTVLSG</sequence>
<dbReference type="GO" id="GO:0005829">
    <property type="term" value="C:cytosol"/>
    <property type="evidence" value="ECO:0007669"/>
    <property type="project" value="TreeGrafter"/>
</dbReference>
<keyword evidence="2" id="KW-0813">Transport</keyword>
<feature type="domain" description="Importin N-terminal" evidence="5">
    <location>
        <begin position="28"/>
        <end position="105"/>
    </location>
</feature>
<dbReference type="Pfam" id="PF25018">
    <property type="entry name" value="HEAT_IPO9_c"/>
    <property type="match status" value="1"/>
</dbReference>
<dbReference type="SUPFAM" id="SSF48371">
    <property type="entry name" value="ARM repeat"/>
    <property type="match status" value="1"/>
</dbReference>
<evidence type="ECO:0000256" key="4">
    <source>
        <dbReference type="ARBA" id="ARBA00023242"/>
    </source>
</evidence>
<evidence type="ECO:0000256" key="2">
    <source>
        <dbReference type="ARBA" id="ARBA00022448"/>
    </source>
</evidence>
<dbReference type="GO" id="GO:0031267">
    <property type="term" value="F:small GTPase binding"/>
    <property type="evidence" value="ECO:0007669"/>
    <property type="project" value="InterPro"/>
</dbReference>
<evidence type="ECO:0000256" key="1">
    <source>
        <dbReference type="ARBA" id="ARBA00004123"/>
    </source>
</evidence>
<dbReference type="InterPro" id="IPR016024">
    <property type="entry name" value="ARM-type_fold"/>
</dbReference>
<comment type="subcellular location">
    <subcellularLocation>
        <location evidence="1">Nucleus</location>
    </subcellularLocation>
</comment>